<evidence type="ECO:0000313" key="11">
    <source>
        <dbReference type="Proteomes" id="UP001597296"/>
    </source>
</evidence>
<dbReference type="PANTHER" id="PTHR43409:SF7">
    <property type="entry name" value="BLL1977 PROTEIN"/>
    <property type="match status" value="1"/>
</dbReference>
<keyword evidence="11" id="KW-1185">Reference proteome</keyword>
<evidence type="ECO:0000313" key="10">
    <source>
        <dbReference type="EMBL" id="MFD2234177.1"/>
    </source>
</evidence>
<dbReference type="InterPro" id="IPR023404">
    <property type="entry name" value="rSAM_horseshoe"/>
</dbReference>
<dbReference type="InterPro" id="IPR036724">
    <property type="entry name" value="Cobalamin-bd_sf"/>
</dbReference>
<organism evidence="10 11">
    <name type="scientific">Phaeospirillum tilakii</name>
    <dbReference type="NCBI Taxonomy" id="741673"/>
    <lineage>
        <taxon>Bacteria</taxon>
        <taxon>Pseudomonadati</taxon>
        <taxon>Pseudomonadota</taxon>
        <taxon>Alphaproteobacteria</taxon>
        <taxon>Rhodospirillales</taxon>
        <taxon>Rhodospirillaceae</taxon>
        <taxon>Phaeospirillum</taxon>
    </lineage>
</organism>
<accession>A0ABW5CCR9</accession>
<keyword evidence="2" id="KW-0489">Methyltransferase</keyword>
<dbReference type="InterPro" id="IPR058240">
    <property type="entry name" value="rSAM_sf"/>
</dbReference>
<dbReference type="PANTHER" id="PTHR43409">
    <property type="entry name" value="ANAEROBIC MAGNESIUM-PROTOPORPHYRIN IX MONOMETHYL ESTER CYCLASE-RELATED"/>
    <property type="match status" value="1"/>
</dbReference>
<dbReference type="Pfam" id="PF04055">
    <property type="entry name" value="Radical_SAM"/>
    <property type="match status" value="1"/>
</dbReference>
<dbReference type="Pfam" id="PF02310">
    <property type="entry name" value="B12-binding"/>
    <property type="match status" value="1"/>
</dbReference>
<dbReference type="SUPFAM" id="SSF102114">
    <property type="entry name" value="Radical SAM enzymes"/>
    <property type="match status" value="1"/>
</dbReference>
<dbReference type="Proteomes" id="UP001597296">
    <property type="component" value="Unassembled WGS sequence"/>
</dbReference>
<evidence type="ECO:0000256" key="6">
    <source>
        <dbReference type="ARBA" id="ARBA00023004"/>
    </source>
</evidence>
<evidence type="ECO:0000256" key="2">
    <source>
        <dbReference type="ARBA" id="ARBA00022603"/>
    </source>
</evidence>
<dbReference type="InterPro" id="IPR034466">
    <property type="entry name" value="Methyltransferase_Class_B"/>
</dbReference>
<evidence type="ECO:0000256" key="4">
    <source>
        <dbReference type="ARBA" id="ARBA00022691"/>
    </source>
</evidence>
<evidence type="ECO:0000256" key="7">
    <source>
        <dbReference type="ARBA" id="ARBA00023014"/>
    </source>
</evidence>
<evidence type="ECO:0000256" key="1">
    <source>
        <dbReference type="ARBA" id="ARBA00001966"/>
    </source>
</evidence>
<dbReference type="SFLD" id="SFLDG01082">
    <property type="entry name" value="B12-binding_domain_containing"/>
    <property type="match status" value="1"/>
</dbReference>
<feature type="domain" description="Radical SAM core" evidence="9">
    <location>
        <begin position="194"/>
        <end position="442"/>
    </location>
</feature>
<dbReference type="SUPFAM" id="SSF52242">
    <property type="entry name" value="Cobalamin (vitamin B12)-binding domain"/>
    <property type="match status" value="1"/>
</dbReference>
<dbReference type="InterPro" id="IPR006158">
    <property type="entry name" value="Cobalamin-bd"/>
</dbReference>
<feature type="domain" description="B12-binding" evidence="8">
    <location>
        <begin position="7"/>
        <end position="142"/>
    </location>
</feature>
<keyword evidence="7" id="KW-0411">Iron-sulfur</keyword>
<protein>
    <submittedName>
        <fullName evidence="10">B12-binding domain-containing radical SAM protein</fullName>
    </submittedName>
</protein>
<proteinExistence type="predicted"/>
<dbReference type="PROSITE" id="PS51332">
    <property type="entry name" value="B12_BINDING"/>
    <property type="match status" value="1"/>
</dbReference>
<dbReference type="InterPro" id="IPR007197">
    <property type="entry name" value="rSAM"/>
</dbReference>
<gene>
    <name evidence="10" type="ORF">ACFSNB_10190</name>
</gene>
<evidence type="ECO:0000256" key="3">
    <source>
        <dbReference type="ARBA" id="ARBA00022679"/>
    </source>
</evidence>
<dbReference type="Gene3D" id="3.40.50.280">
    <property type="entry name" value="Cobalamin-binding domain"/>
    <property type="match status" value="1"/>
</dbReference>
<reference evidence="11" key="1">
    <citation type="journal article" date="2019" name="Int. J. Syst. Evol. Microbiol.">
        <title>The Global Catalogue of Microorganisms (GCM) 10K type strain sequencing project: providing services to taxonomists for standard genome sequencing and annotation.</title>
        <authorList>
            <consortium name="The Broad Institute Genomics Platform"/>
            <consortium name="The Broad Institute Genome Sequencing Center for Infectious Disease"/>
            <person name="Wu L."/>
            <person name="Ma J."/>
        </authorList>
    </citation>
    <scope>NUCLEOTIDE SEQUENCE [LARGE SCALE GENOMIC DNA]</scope>
    <source>
        <strain evidence="11">KCTC 15012</strain>
    </source>
</reference>
<dbReference type="EMBL" id="JBHUIY010000017">
    <property type="protein sequence ID" value="MFD2234177.1"/>
    <property type="molecule type" value="Genomic_DNA"/>
</dbReference>
<dbReference type="SFLD" id="SFLDG01123">
    <property type="entry name" value="methyltransferase_(Class_B)"/>
    <property type="match status" value="1"/>
</dbReference>
<dbReference type="Gene3D" id="3.80.30.20">
    <property type="entry name" value="tm_1862 like domain"/>
    <property type="match status" value="1"/>
</dbReference>
<name>A0ABW5CCR9_9PROT</name>
<dbReference type="InterPro" id="IPR051198">
    <property type="entry name" value="BchE-like"/>
</dbReference>
<keyword evidence="5" id="KW-0479">Metal-binding</keyword>
<keyword evidence="4" id="KW-0949">S-adenosyl-L-methionine</keyword>
<evidence type="ECO:0000256" key="5">
    <source>
        <dbReference type="ARBA" id="ARBA00022723"/>
    </source>
</evidence>
<sequence>MRVMLVIANAEWYKPGTFWHLHPYALALLAAMLDRHRHEVRIVDANIDALTPEAFGDVVRDWAPDLVGVSVLANEFAITGHVACRAVKAVSPRIVTVLGGVYPTSRPKDAIADPAVDYVAIGEGEYLFRDLLEHLEGRGPLPARGLAYRDGARTVIQERAPFIADLDALPYPAFELIDYGRYATQVYKHIVDAPRALPFAKMITSRGCPIGCTFCQVEAISGKQTRYQSPQRVVDEMEWLVKEYGVKAIEFLDDNFLGRPARSREIFSEMIRRRIPVVWNAMNVSAFYLSEELLELMREAGCQYVSIAVESGVPRVLKELIHKPIDLAHVKRLVAKARALGLDTSTLWVVGSPGETWDEILTTIRMIEEIDAHYAKINMATPYPGTKLFDMAVEGGYLSPDFSFDDLAWGQATFSTEEFSAAELTILRAFEWDRINFSDPDRRREIIRMMGVSEEKLEEIRRATRSNALAMAARQATEVKPRPVRTLAPTVVGDIAIAVNA</sequence>
<comment type="cofactor">
    <cofactor evidence="1">
        <name>[4Fe-4S] cluster</name>
        <dbReference type="ChEBI" id="CHEBI:49883"/>
    </cofactor>
</comment>
<dbReference type="SMART" id="SM00729">
    <property type="entry name" value="Elp3"/>
    <property type="match status" value="1"/>
</dbReference>
<dbReference type="PROSITE" id="PS51918">
    <property type="entry name" value="RADICAL_SAM"/>
    <property type="match status" value="1"/>
</dbReference>
<dbReference type="CDD" id="cd02068">
    <property type="entry name" value="radical_SAM_B12_BD"/>
    <property type="match status" value="1"/>
</dbReference>
<keyword evidence="6" id="KW-0408">Iron</keyword>
<dbReference type="SFLD" id="SFLDS00029">
    <property type="entry name" value="Radical_SAM"/>
    <property type="match status" value="1"/>
</dbReference>
<comment type="caution">
    <text evidence="10">The sequence shown here is derived from an EMBL/GenBank/DDBJ whole genome shotgun (WGS) entry which is preliminary data.</text>
</comment>
<dbReference type="RefSeq" id="WP_377316134.1">
    <property type="nucleotide sequence ID" value="NZ_JBHUIY010000017.1"/>
</dbReference>
<evidence type="ECO:0000259" key="8">
    <source>
        <dbReference type="PROSITE" id="PS51332"/>
    </source>
</evidence>
<dbReference type="InterPro" id="IPR006638">
    <property type="entry name" value="Elp3/MiaA/NifB-like_rSAM"/>
</dbReference>
<dbReference type="CDD" id="cd01335">
    <property type="entry name" value="Radical_SAM"/>
    <property type="match status" value="1"/>
</dbReference>
<keyword evidence="3" id="KW-0808">Transferase</keyword>
<evidence type="ECO:0000259" key="9">
    <source>
        <dbReference type="PROSITE" id="PS51918"/>
    </source>
</evidence>